<name>A0A9D4LRP4_DREPO</name>
<dbReference type="EMBL" id="JAIWYP010000002">
    <property type="protein sequence ID" value="KAH3862806.1"/>
    <property type="molecule type" value="Genomic_DNA"/>
</dbReference>
<dbReference type="AlphaFoldDB" id="A0A9D4LRP4"/>
<gene>
    <name evidence="1" type="ORF">DPMN_025781</name>
</gene>
<reference evidence="1" key="2">
    <citation type="submission" date="2020-11" db="EMBL/GenBank/DDBJ databases">
        <authorList>
            <person name="McCartney M.A."/>
            <person name="Auch B."/>
            <person name="Kono T."/>
            <person name="Mallez S."/>
            <person name="Becker A."/>
            <person name="Gohl D.M."/>
            <person name="Silverstein K.A.T."/>
            <person name="Koren S."/>
            <person name="Bechman K.B."/>
            <person name="Herman A."/>
            <person name="Abrahante J.E."/>
            <person name="Garbe J."/>
        </authorList>
    </citation>
    <scope>NUCLEOTIDE SEQUENCE</scope>
    <source>
        <strain evidence="1">Duluth1</strain>
        <tissue evidence="1">Whole animal</tissue>
    </source>
</reference>
<reference evidence="1" key="1">
    <citation type="journal article" date="2019" name="bioRxiv">
        <title>The Genome of the Zebra Mussel, Dreissena polymorpha: A Resource for Invasive Species Research.</title>
        <authorList>
            <person name="McCartney M.A."/>
            <person name="Auch B."/>
            <person name="Kono T."/>
            <person name="Mallez S."/>
            <person name="Zhang Y."/>
            <person name="Obille A."/>
            <person name="Becker A."/>
            <person name="Abrahante J.E."/>
            <person name="Garbe J."/>
            <person name="Badalamenti J.P."/>
            <person name="Herman A."/>
            <person name="Mangelson H."/>
            <person name="Liachko I."/>
            <person name="Sullivan S."/>
            <person name="Sone E.D."/>
            <person name="Koren S."/>
            <person name="Silverstein K.A.T."/>
            <person name="Beckman K.B."/>
            <person name="Gohl D.M."/>
        </authorList>
    </citation>
    <scope>NUCLEOTIDE SEQUENCE</scope>
    <source>
        <strain evidence="1">Duluth1</strain>
        <tissue evidence="1">Whole animal</tissue>
    </source>
</reference>
<sequence length="86" mass="9391">MPLSFELQLSIRGTDGGSPTRSDNSNLVVRVNIQRNNAPRIDGVSEITLNDNASPGSVVYTFNATDSDAVRLFVGRYKVFKNSCVQ</sequence>
<comment type="caution">
    <text evidence="1">The sequence shown here is derived from an EMBL/GenBank/DDBJ whole genome shotgun (WGS) entry which is preliminary data.</text>
</comment>
<evidence type="ECO:0000313" key="2">
    <source>
        <dbReference type="Proteomes" id="UP000828390"/>
    </source>
</evidence>
<dbReference type="Proteomes" id="UP000828390">
    <property type="component" value="Unassembled WGS sequence"/>
</dbReference>
<protein>
    <submittedName>
        <fullName evidence="1">Uncharacterized protein</fullName>
    </submittedName>
</protein>
<keyword evidence="2" id="KW-1185">Reference proteome</keyword>
<accession>A0A9D4LRP4</accession>
<proteinExistence type="predicted"/>
<organism evidence="1 2">
    <name type="scientific">Dreissena polymorpha</name>
    <name type="common">Zebra mussel</name>
    <name type="synonym">Mytilus polymorpha</name>
    <dbReference type="NCBI Taxonomy" id="45954"/>
    <lineage>
        <taxon>Eukaryota</taxon>
        <taxon>Metazoa</taxon>
        <taxon>Spiralia</taxon>
        <taxon>Lophotrochozoa</taxon>
        <taxon>Mollusca</taxon>
        <taxon>Bivalvia</taxon>
        <taxon>Autobranchia</taxon>
        <taxon>Heteroconchia</taxon>
        <taxon>Euheterodonta</taxon>
        <taxon>Imparidentia</taxon>
        <taxon>Neoheterodontei</taxon>
        <taxon>Myida</taxon>
        <taxon>Dreissenoidea</taxon>
        <taxon>Dreissenidae</taxon>
        <taxon>Dreissena</taxon>
    </lineage>
</organism>
<evidence type="ECO:0000313" key="1">
    <source>
        <dbReference type="EMBL" id="KAH3862806.1"/>
    </source>
</evidence>